<keyword evidence="6" id="KW-1185">Reference proteome</keyword>
<reference evidence="5 6" key="2">
    <citation type="submission" date="2021-10" db="EMBL/GenBank/DDBJ databases">
        <authorList>
            <person name="Piombo E."/>
        </authorList>
    </citation>
    <scope>NUCLEOTIDE SEQUENCE [LARGE SCALE GENOMIC DNA]</scope>
</reference>
<feature type="domain" description="PhoD-like phosphatase metallophosphatase" evidence="3">
    <location>
        <begin position="199"/>
        <end position="551"/>
    </location>
</feature>
<evidence type="ECO:0000313" key="5">
    <source>
        <dbReference type="EMBL" id="CAH0044803.1"/>
    </source>
</evidence>
<evidence type="ECO:0000256" key="2">
    <source>
        <dbReference type="SAM" id="SignalP"/>
    </source>
</evidence>
<evidence type="ECO:0000259" key="4">
    <source>
        <dbReference type="Pfam" id="PF16655"/>
    </source>
</evidence>
<reference evidence="6" key="1">
    <citation type="submission" date="2019-06" db="EMBL/GenBank/DDBJ databases">
        <authorList>
            <person name="Broberg M."/>
        </authorList>
    </citation>
    <scope>NUCLEOTIDE SEQUENCE [LARGE SCALE GENOMIC DNA]</scope>
</reference>
<dbReference type="Pfam" id="PF09423">
    <property type="entry name" value="PhoD"/>
    <property type="match status" value="1"/>
</dbReference>
<dbReference type="Proteomes" id="UP000775872">
    <property type="component" value="Unassembled WGS sequence"/>
</dbReference>
<dbReference type="InterPro" id="IPR029052">
    <property type="entry name" value="Metallo-depent_PP-like"/>
</dbReference>
<gene>
    <name evidence="5" type="ORF">CSOL1703_00010542</name>
</gene>
<evidence type="ECO:0000259" key="3">
    <source>
        <dbReference type="Pfam" id="PF09423"/>
    </source>
</evidence>
<dbReference type="Pfam" id="PF16655">
    <property type="entry name" value="PhoD_N"/>
    <property type="match status" value="1"/>
</dbReference>
<protein>
    <recommendedName>
        <fullName evidence="7">Alkaline phosphatase D</fullName>
    </recommendedName>
</protein>
<organism evidence="5 6">
    <name type="scientific">Clonostachys solani</name>
    <dbReference type="NCBI Taxonomy" id="160281"/>
    <lineage>
        <taxon>Eukaryota</taxon>
        <taxon>Fungi</taxon>
        <taxon>Dikarya</taxon>
        <taxon>Ascomycota</taxon>
        <taxon>Pezizomycotina</taxon>
        <taxon>Sordariomycetes</taxon>
        <taxon>Hypocreomycetidae</taxon>
        <taxon>Hypocreales</taxon>
        <taxon>Bionectriaceae</taxon>
        <taxon>Clonostachys</taxon>
    </lineage>
</organism>
<dbReference type="PANTHER" id="PTHR43606:SF8">
    <property type="entry name" value="ALKALINE PHOSPHATASE"/>
    <property type="match status" value="1"/>
</dbReference>
<dbReference type="InterPro" id="IPR032093">
    <property type="entry name" value="PhoD_N"/>
</dbReference>
<evidence type="ECO:0000313" key="6">
    <source>
        <dbReference type="Proteomes" id="UP000775872"/>
    </source>
</evidence>
<dbReference type="Gene3D" id="2.60.40.380">
    <property type="entry name" value="Purple acid phosphatase-like, N-terminal"/>
    <property type="match status" value="1"/>
</dbReference>
<dbReference type="CDD" id="cd07389">
    <property type="entry name" value="MPP_PhoD"/>
    <property type="match status" value="1"/>
</dbReference>
<keyword evidence="2" id="KW-0732">Signal</keyword>
<dbReference type="PANTHER" id="PTHR43606">
    <property type="entry name" value="PHOSPHATASE, PUTATIVE (AFU_ORTHOLOGUE AFUA_6G08710)-RELATED"/>
    <property type="match status" value="1"/>
</dbReference>
<dbReference type="InterPro" id="IPR018946">
    <property type="entry name" value="PhoD-like_MPP"/>
</dbReference>
<accession>A0A9N9YW17</accession>
<dbReference type="EMBL" id="CABFOC020000007">
    <property type="protein sequence ID" value="CAH0044803.1"/>
    <property type="molecule type" value="Genomic_DNA"/>
</dbReference>
<evidence type="ECO:0008006" key="7">
    <source>
        <dbReference type="Google" id="ProtNLM"/>
    </source>
</evidence>
<dbReference type="Gene3D" id="3.60.21.70">
    <property type="entry name" value="PhoD-like phosphatase"/>
    <property type="match status" value="1"/>
</dbReference>
<evidence type="ECO:0000256" key="1">
    <source>
        <dbReference type="SAM" id="MobiDB-lite"/>
    </source>
</evidence>
<feature type="signal peptide" evidence="2">
    <location>
        <begin position="1"/>
        <end position="18"/>
    </location>
</feature>
<feature type="region of interest" description="Disordered" evidence="1">
    <location>
        <begin position="484"/>
        <end position="521"/>
    </location>
</feature>
<dbReference type="SUPFAM" id="SSF56300">
    <property type="entry name" value="Metallo-dependent phosphatases"/>
    <property type="match status" value="1"/>
</dbReference>
<feature type="compositionally biased region" description="Polar residues" evidence="1">
    <location>
        <begin position="500"/>
        <end position="516"/>
    </location>
</feature>
<proteinExistence type="predicted"/>
<comment type="caution">
    <text evidence="5">The sequence shown here is derived from an EMBL/GenBank/DDBJ whole genome shotgun (WGS) entry which is preliminary data.</text>
</comment>
<feature type="domain" description="Phospholipase D N-terminal" evidence="4">
    <location>
        <begin position="66"/>
        <end position="186"/>
    </location>
</feature>
<feature type="chain" id="PRO_5040420693" description="Alkaline phosphatase D" evidence="2">
    <location>
        <begin position="19"/>
        <end position="622"/>
    </location>
</feature>
<dbReference type="OrthoDB" id="9992270at2759"/>
<dbReference type="InterPro" id="IPR038607">
    <property type="entry name" value="PhoD-like_sf"/>
</dbReference>
<sequence>MVFTSAYIILGTLLGAQALLNSNLNYQSPSRRQEHVILGIDIPLVERRAWKRNSEEYAPDELNFTHGIASGDPWPESVILWTRIAPTGESDTSNVTVEGDVPLYNHDTQTYIDADPHPICLEWSVFKSNNGTAAKEAAAKGTAFTTSDIDFTVKVEATGLEPFTDYFYQFAVCNSENKSPLGKTKTAPREDDHLDEISLAVFSCSNYPKGYFNAYGNAARRHNHDFVVHLGDYIYENADPTGERAHKPPHVLFSLHDYRTRHNQYRTDPDLQLLSKDWAWIPTWDDHEIANNGYRDGYSDLDNTEESFLNDGPRISVDQRKMNAVRAYFEWMPIRQVDLDDNLRIWRNFKMGDLFDLIVLDTRYYDRSIADGKESKDYIDLIRFDAGRSIMGSRQENWFFRQLSESQDRGAVWRVVGNQVMFSHRIEDASGQMAGDDWNAYTGSRNRTLKHIYDKEINNNIFLAGDSHQNWVADLTWTGKKPYDPDSGDGSVGVELAGTAVSSGGRSGPLTSSDSGSRTELERNSVFQWQDGYYRGYFILHLNHEKMTAQFFGSPSVATRNGWDLPLANLTMLPGVNHLERPVAGGIVETGALRGGEVKHTNLTFNTETNEWKVIGFEKMYL</sequence>
<dbReference type="InterPro" id="IPR052900">
    <property type="entry name" value="Phospholipid_Metab_Enz"/>
</dbReference>
<name>A0A9N9YW17_9HYPO</name>
<dbReference type="AlphaFoldDB" id="A0A9N9YW17"/>